<evidence type="ECO:0000313" key="2">
    <source>
        <dbReference type="EMBL" id="MQM02699.1"/>
    </source>
</evidence>
<comment type="caution">
    <text evidence="2">The sequence shown here is derived from an EMBL/GenBank/DDBJ whole genome shotgun (WGS) entry which is preliminary data.</text>
</comment>
<proteinExistence type="predicted"/>
<keyword evidence="3" id="KW-1185">Reference proteome</keyword>
<evidence type="ECO:0000256" key="1">
    <source>
        <dbReference type="SAM" id="MobiDB-lite"/>
    </source>
</evidence>
<dbReference type="EMBL" id="NMUH01002901">
    <property type="protein sequence ID" value="MQM02699.1"/>
    <property type="molecule type" value="Genomic_DNA"/>
</dbReference>
<accession>A0A843W0J2</accession>
<organism evidence="2 3">
    <name type="scientific">Colocasia esculenta</name>
    <name type="common">Wild taro</name>
    <name type="synonym">Arum esculentum</name>
    <dbReference type="NCBI Taxonomy" id="4460"/>
    <lineage>
        <taxon>Eukaryota</taxon>
        <taxon>Viridiplantae</taxon>
        <taxon>Streptophyta</taxon>
        <taxon>Embryophyta</taxon>
        <taxon>Tracheophyta</taxon>
        <taxon>Spermatophyta</taxon>
        <taxon>Magnoliopsida</taxon>
        <taxon>Liliopsida</taxon>
        <taxon>Araceae</taxon>
        <taxon>Aroideae</taxon>
        <taxon>Colocasieae</taxon>
        <taxon>Colocasia</taxon>
    </lineage>
</organism>
<feature type="region of interest" description="Disordered" evidence="1">
    <location>
        <begin position="181"/>
        <end position="205"/>
    </location>
</feature>
<dbReference type="Proteomes" id="UP000652761">
    <property type="component" value="Unassembled WGS sequence"/>
</dbReference>
<protein>
    <submittedName>
        <fullName evidence="2">Uncharacterized protein</fullName>
    </submittedName>
</protein>
<feature type="compositionally biased region" description="Basic and acidic residues" evidence="1">
    <location>
        <begin position="55"/>
        <end position="64"/>
    </location>
</feature>
<feature type="region of interest" description="Disordered" evidence="1">
    <location>
        <begin position="1"/>
        <end position="76"/>
    </location>
</feature>
<reference evidence="2" key="1">
    <citation type="submission" date="2017-07" db="EMBL/GenBank/DDBJ databases">
        <title>Taro Niue Genome Assembly and Annotation.</title>
        <authorList>
            <person name="Atibalentja N."/>
            <person name="Keating K."/>
            <person name="Fields C.J."/>
        </authorList>
    </citation>
    <scope>NUCLEOTIDE SEQUENCE</scope>
    <source>
        <strain evidence="2">Niue_2</strain>
        <tissue evidence="2">Leaf</tissue>
    </source>
</reference>
<dbReference type="AlphaFoldDB" id="A0A843W0J2"/>
<feature type="compositionally biased region" description="Basic and acidic residues" evidence="1">
    <location>
        <begin position="28"/>
        <end position="37"/>
    </location>
</feature>
<evidence type="ECO:0000313" key="3">
    <source>
        <dbReference type="Proteomes" id="UP000652761"/>
    </source>
</evidence>
<gene>
    <name evidence="2" type="ORF">Taro_035464</name>
</gene>
<feature type="non-terminal residue" evidence="2">
    <location>
        <position position="1"/>
    </location>
</feature>
<name>A0A843W0J2_COLES</name>
<sequence>LVAGIATGGRRKSPAVIAGDPVAGIRRRWPDSGDRRKPPPLAAGRRKLPLAIANRRPDSGDRRKPPAAVIAGNRPPAVTGGRTAGVLELIHPIDENNAPVRGMDLNLTEEADLYTTGIPANFYQESLLRSVAGNVRPVLKVDSSSLNMANTSAAKRLGHAASTCNMKVTGALPVDPPAAVLNGPPPISSSSTRADKGQLPPKSIPQWRPVRRHVASVDDPVAAIVDGGAAAMEALSASVCQPGAAQGWSGNRIGPAAVLSELAARSWWTFRLAVLVGGMGVDANLTVLQVIGSPEGCSLSSLSSPLAPASRPRVSKASSRAGLGFLQGLWPENLVSTSLVAKVLSQEVNGQDPCR</sequence>